<evidence type="ECO:0000313" key="1">
    <source>
        <dbReference type="EMBL" id="CAB4152075.1"/>
    </source>
</evidence>
<evidence type="ECO:0000313" key="4">
    <source>
        <dbReference type="EMBL" id="CAB5228664.1"/>
    </source>
</evidence>
<protein>
    <submittedName>
        <fullName evidence="4">Uncharacterized protein</fullName>
    </submittedName>
</protein>
<proteinExistence type="predicted"/>
<dbReference type="EMBL" id="LR796571">
    <property type="protein sequence ID" value="CAB4152075.1"/>
    <property type="molecule type" value="Genomic_DNA"/>
</dbReference>
<evidence type="ECO:0000313" key="3">
    <source>
        <dbReference type="EMBL" id="CAB4214023.1"/>
    </source>
</evidence>
<dbReference type="EMBL" id="LR797057">
    <property type="protein sequence ID" value="CAB4183753.1"/>
    <property type="molecule type" value="Genomic_DNA"/>
</dbReference>
<reference evidence="4" key="1">
    <citation type="submission" date="2020-05" db="EMBL/GenBank/DDBJ databases">
        <authorList>
            <person name="Chiriac C."/>
            <person name="Salcher M."/>
            <person name="Ghai R."/>
            <person name="Kavagutti S V."/>
        </authorList>
    </citation>
    <scope>NUCLEOTIDE SEQUENCE</scope>
</reference>
<evidence type="ECO:0000313" key="2">
    <source>
        <dbReference type="EMBL" id="CAB4183753.1"/>
    </source>
</evidence>
<dbReference type="EMBL" id="LR797403">
    <property type="protein sequence ID" value="CAB4214023.1"/>
    <property type="molecule type" value="Genomic_DNA"/>
</dbReference>
<accession>A0A6J7XL80</accession>
<dbReference type="EMBL" id="LR798393">
    <property type="protein sequence ID" value="CAB5228664.1"/>
    <property type="molecule type" value="Genomic_DNA"/>
</dbReference>
<name>A0A6J7XL80_9CAUD</name>
<organism evidence="4">
    <name type="scientific">uncultured Caudovirales phage</name>
    <dbReference type="NCBI Taxonomy" id="2100421"/>
    <lineage>
        <taxon>Viruses</taxon>
        <taxon>Duplodnaviria</taxon>
        <taxon>Heunggongvirae</taxon>
        <taxon>Uroviricota</taxon>
        <taxon>Caudoviricetes</taxon>
        <taxon>Peduoviridae</taxon>
        <taxon>Maltschvirus</taxon>
        <taxon>Maltschvirus maltsch</taxon>
    </lineage>
</organism>
<sequence>MATLSIPNTFVNATAAVATEVNANFVAVKTFVELLAAGTNIDDNSIAYTKLSTNLQSLLLRADDDQVVLGSQVFA</sequence>
<gene>
    <name evidence="2" type="ORF">UFOVP1099_5</name>
    <name evidence="3" type="ORF">UFOVP1460_10</name>
    <name evidence="4" type="ORF">UFOVP1548_19</name>
    <name evidence="1" type="ORF">UFOVP582_49</name>
</gene>